<keyword evidence="1" id="KW-0812">Transmembrane</keyword>
<proteinExistence type="predicted"/>
<keyword evidence="1" id="KW-0472">Membrane</keyword>
<comment type="caution">
    <text evidence="2">The sequence shown here is derived from an EMBL/GenBank/DDBJ whole genome shotgun (WGS) entry which is preliminary data.</text>
</comment>
<keyword evidence="3" id="KW-1185">Reference proteome</keyword>
<organism evidence="2 3">
    <name type="scientific">Gemmobacter aquaticus</name>
    <dbReference type="NCBI Taxonomy" id="490185"/>
    <lineage>
        <taxon>Bacteria</taxon>
        <taxon>Pseudomonadati</taxon>
        <taxon>Pseudomonadota</taxon>
        <taxon>Alphaproteobacteria</taxon>
        <taxon>Rhodobacterales</taxon>
        <taxon>Paracoccaceae</taxon>
        <taxon>Gemmobacter</taxon>
    </lineage>
</organism>
<accession>A0A917YFL0</accession>
<evidence type="ECO:0000313" key="2">
    <source>
        <dbReference type="EMBL" id="GGO23292.1"/>
    </source>
</evidence>
<dbReference type="Proteomes" id="UP000598196">
    <property type="component" value="Unassembled WGS sequence"/>
</dbReference>
<evidence type="ECO:0000313" key="3">
    <source>
        <dbReference type="Proteomes" id="UP000598196"/>
    </source>
</evidence>
<gene>
    <name evidence="2" type="ORF">GCM10010991_00510</name>
</gene>
<evidence type="ECO:0008006" key="4">
    <source>
        <dbReference type="Google" id="ProtNLM"/>
    </source>
</evidence>
<keyword evidence="1" id="KW-1133">Transmembrane helix</keyword>
<sequence>MRGALIAGLAAVGLSLTLAAIVLALSSWLGPIAGLGLSGLALLFIAGALRRYSRSVPSTFEGETTARIASHLEAASFLLGFVLSRIATRRIRAVLARRRR</sequence>
<dbReference type="AlphaFoldDB" id="A0A917YFL0"/>
<protein>
    <recommendedName>
        <fullName evidence="4">Holin-X, holin superfamily III</fullName>
    </recommendedName>
</protein>
<name>A0A917YFL0_9RHOB</name>
<evidence type="ECO:0000256" key="1">
    <source>
        <dbReference type="SAM" id="Phobius"/>
    </source>
</evidence>
<reference evidence="2 3" key="1">
    <citation type="journal article" date="2014" name="Int. J. Syst. Evol. Microbiol.">
        <title>Complete genome sequence of Corynebacterium casei LMG S-19264T (=DSM 44701T), isolated from a smear-ripened cheese.</title>
        <authorList>
            <consortium name="US DOE Joint Genome Institute (JGI-PGF)"/>
            <person name="Walter F."/>
            <person name="Albersmeier A."/>
            <person name="Kalinowski J."/>
            <person name="Ruckert C."/>
        </authorList>
    </citation>
    <scope>NUCLEOTIDE SEQUENCE [LARGE SCALE GENOMIC DNA]</scope>
    <source>
        <strain evidence="2 3">CGMCC 1.7029</strain>
    </source>
</reference>
<dbReference type="EMBL" id="BMLP01000001">
    <property type="protein sequence ID" value="GGO23292.1"/>
    <property type="molecule type" value="Genomic_DNA"/>
</dbReference>
<feature type="transmembrane region" description="Helical" evidence="1">
    <location>
        <begin position="29"/>
        <end position="49"/>
    </location>
</feature>